<feature type="region of interest" description="Disordered" evidence="2">
    <location>
        <begin position="476"/>
        <end position="509"/>
    </location>
</feature>
<comment type="similarity">
    <text evidence="1">Belongs to the TRAFAC class TrmE-Era-EngA-EngB-Septin-like GTPase superfamily. Septin GTPase family.</text>
</comment>
<dbReference type="InterPro" id="IPR027417">
    <property type="entry name" value="P-loop_NTPase"/>
</dbReference>
<comment type="caution">
    <text evidence="6">The sequence shown here is derived from an EMBL/GenBank/DDBJ whole genome shotgun (WGS) entry which is preliminary data.</text>
</comment>
<keyword evidence="1" id="KW-0547">Nucleotide-binding</keyword>
<feature type="domain" description="SNTX thioredoxin-like" evidence="4">
    <location>
        <begin position="362"/>
        <end position="470"/>
    </location>
</feature>
<protein>
    <recommendedName>
        <fullName evidence="8">AIG1-type G domain-containing protein</fullName>
    </recommendedName>
</protein>
<dbReference type="Pfam" id="PF00735">
    <property type="entry name" value="Septin"/>
    <property type="match status" value="1"/>
</dbReference>
<dbReference type="CDD" id="cd00882">
    <property type="entry name" value="Ras_like_GTPase"/>
    <property type="match status" value="1"/>
</dbReference>
<evidence type="ECO:0000256" key="1">
    <source>
        <dbReference type="RuleBase" id="RU004560"/>
    </source>
</evidence>
<feature type="region of interest" description="Disordered" evidence="2">
    <location>
        <begin position="637"/>
        <end position="658"/>
    </location>
</feature>
<dbReference type="InterPro" id="IPR040581">
    <property type="entry name" value="Thioredoxin_11"/>
</dbReference>
<dbReference type="InterPro" id="IPR052090">
    <property type="entry name" value="Cytolytic_pore-forming_toxin"/>
</dbReference>
<evidence type="ECO:0000259" key="4">
    <source>
        <dbReference type="Pfam" id="PF18078"/>
    </source>
</evidence>
<accession>A0AAU9WIG5</accession>
<feature type="compositionally biased region" description="Polar residues" evidence="2">
    <location>
        <begin position="493"/>
        <end position="509"/>
    </location>
</feature>
<dbReference type="InterPro" id="IPR048997">
    <property type="entry name" value="Stonustoxin-like_helical"/>
</dbReference>
<evidence type="ECO:0000256" key="2">
    <source>
        <dbReference type="SAM" id="MobiDB-lite"/>
    </source>
</evidence>
<dbReference type="InterPro" id="IPR030379">
    <property type="entry name" value="G_SEPTIN_dom"/>
</dbReference>
<dbReference type="SUPFAM" id="SSF52540">
    <property type="entry name" value="P-loop containing nucleoside triphosphate hydrolases"/>
    <property type="match status" value="1"/>
</dbReference>
<proteinExistence type="inferred from homology"/>
<reference evidence="6 7" key="1">
    <citation type="submission" date="2022-05" db="EMBL/GenBank/DDBJ databases">
        <authorList>
            <consortium name="Genoscope - CEA"/>
            <person name="William W."/>
        </authorList>
    </citation>
    <scope>NUCLEOTIDE SEQUENCE [LARGE SCALE GENOMIC DNA]</scope>
</reference>
<evidence type="ECO:0008006" key="8">
    <source>
        <dbReference type="Google" id="ProtNLM"/>
    </source>
</evidence>
<evidence type="ECO:0000259" key="5">
    <source>
        <dbReference type="Pfam" id="PF21109"/>
    </source>
</evidence>
<dbReference type="PANTHER" id="PTHR31594">
    <property type="entry name" value="AIG1-TYPE G DOMAIN-CONTAINING PROTEIN"/>
    <property type="match status" value="1"/>
</dbReference>
<dbReference type="AlphaFoldDB" id="A0AAU9WIG5"/>
<dbReference type="GO" id="GO:0005525">
    <property type="term" value="F:GTP binding"/>
    <property type="evidence" value="ECO:0007669"/>
    <property type="project" value="UniProtKB-KW"/>
</dbReference>
<feature type="domain" description="Stonustoxin-like helical" evidence="5">
    <location>
        <begin position="250"/>
        <end position="343"/>
    </location>
</feature>
<feature type="domain" description="Septin-type G" evidence="3">
    <location>
        <begin position="727"/>
        <end position="805"/>
    </location>
</feature>
<dbReference type="PANTHER" id="PTHR31594:SF14">
    <property type="entry name" value="FIBRONECTIN TYPE-III DOMAIN-CONTAINING PROTEIN"/>
    <property type="match status" value="1"/>
</dbReference>
<sequence>MLYDCRRDSLIPDKTLLDSDILTNALVCRDLSESQYKVFKGESLDVKMEMVKAEGNFKISVLTGLANVPNYASFFDNRLSKEQQGIARVTLRCEKISKVEELDIELLKSVPLENGNEVKNATHYVWRLLYGSKNFFVFDREVKRCENYGYVMRDMQEFIESLPNLDEIPEMDKEEAGKLTCTMYGDTFLQENPISFGEAFMLLKELRKHDESVVPIEASLLPLSTVDIEAAAARYVTETDPGILSQMQDIMENISDINGRVSGFTTTKAFSTFPSIQKKISKFRAMVSQYTNALKKDLSQLLLKVRSGDAEMKEIKAILEKTVTTPFNRVYLSSWVDKTKRELKLLTMYLESFKDFQFAFEPDQLDSVITSLDHDRVVCFSFMIDDFQDEQLQEMATYLRTGNWNEKPLGQKSWFENEELLKELKTLAKTFSNLAKSSTSDSSTNFVVSNISGQEKSDKIAVLKMFQDGQEVEFKPENIPLQASTPGDGADSSRPSITTSKQNSSTQFDNTKSIRCVRSYIETNSILPTRQLNPSSFQMQQGGKGEMLQTPQCIVYAQANFQELDQGVFASPDSESRNVRTKAKQMPSGAYESIPFFADEAGSENQFISSHKPAAQYHSSAKGGFYHERHRNLSLDVSSGNMSTRSIEDQSEDQEELSQLPGLRLAQKMRHHSEEVDLQREEFVPVYKLPMDETLRLDRNMIVRKCLKDHHDCERTSNLEDRHEKVLLVMGATGAGKSTLINGMINFIMGVQWEDDFRFKLVTEKVTSQHESVTKEITAYTIHPLEGSNIPYTFTIIDTPGFGDTKGLDRDISITNQIREFFSLKPPNGIDHLDGIGFVTQASQVRLTPTQRYIFDSILSIFGKDVQNNFFMMLTFADGKSPPVLDAIREAKVAYQGYFKFNNSALFAENTKAVDGNFDKLFWEMGRESFKNFFEKFVRSESVSLQLTNEVLKEREHLEVLIEGLNPQIKQGLANIETMRQEKLFLQQHEAQIEQSKEFDFYVPVMKAEEIALQDSGKHTTTCLTCNNTCHEDCKIADNDEKAKCVAMDKEGNCEVCSGKCRWEKHKNVPYLIRYTTVQEKRTSLDLKKKYDTAVSGKSKVEGMLIQLERCLQQLRIDVLSDMYKVRMSLKRLDEIALKPNPLTEVQYIELLIKNEKREARPGWKDRVKAFEDFKKKAQMFSKIKEEKEIPKLLDELIPLEEKKKESKAKGKRSNSGCALM</sequence>
<keyword evidence="7" id="KW-1185">Reference proteome</keyword>
<dbReference type="EMBL" id="CALNXJ010000015">
    <property type="protein sequence ID" value="CAH3115956.1"/>
    <property type="molecule type" value="Genomic_DNA"/>
</dbReference>
<dbReference type="Gene3D" id="3.40.50.300">
    <property type="entry name" value="P-loop containing nucleotide triphosphate hydrolases"/>
    <property type="match status" value="1"/>
</dbReference>
<dbReference type="Proteomes" id="UP001159428">
    <property type="component" value="Unassembled WGS sequence"/>
</dbReference>
<evidence type="ECO:0000259" key="3">
    <source>
        <dbReference type="Pfam" id="PF00735"/>
    </source>
</evidence>
<evidence type="ECO:0000313" key="6">
    <source>
        <dbReference type="EMBL" id="CAH3115956.1"/>
    </source>
</evidence>
<keyword evidence="1" id="KW-0342">GTP-binding</keyword>
<dbReference type="Pfam" id="PF18078">
    <property type="entry name" value="Thioredoxin_11"/>
    <property type="match status" value="1"/>
</dbReference>
<gene>
    <name evidence="6" type="ORF">PMEA_00006864</name>
</gene>
<organism evidence="6 7">
    <name type="scientific">Pocillopora meandrina</name>
    <dbReference type="NCBI Taxonomy" id="46732"/>
    <lineage>
        <taxon>Eukaryota</taxon>
        <taxon>Metazoa</taxon>
        <taxon>Cnidaria</taxon>
        <taxon>Anthozoa</taxon>
        <taxon>Hexacorallia</taxon>
        <taxon>Scleractinia</taxon>
        <taxon>Astrocoeniina</taxon>
        <taxon>Pocilloporidae</taxon>
        <taxon>Pocillopora</taxon>
    </lineage>
</organism>
<name>A0AAU9WIG5_9CNID</name>
<dbReference type="Pfam" id="PF21109">
    <property type="entry name" value="Stonustoxin_helical"/>
    <property type="match status" value="1"/>
</dbReference>
<evidence type="ECO:0000313" key="7">
    <source>
        <dbReference type="Proteomes" id="UP001159428"/>
    </source>
</evidence>